<keyword evidence="1" id="KW-1133">Transmembrane helix</keyword>
<sequence>MAMLVASLSADRLMNLLSPLKVWFIGLLGFFVFTLVFGALYWSPGGNILLGLSLGLVTVGGFTQVLYIISVYSVVNHQGFRTARVS</sequence>
<dbReference type="AlphaFoldDB" id="V5H4Y0"/>
<dbReference type="EMBL" id="GANP01012444">
    <property type="protein sequence ID" value="JAB72024.1"/>
    <property type="molecule type" value="mRNA"/>
</dbReference>
<organism evidence="2">
    <name type="scientific">Ixodes ricinus</name>
    <name type="common">Common tick</name>
    <name type="synonym">Acarus ricinus</name>
    <dbReference type="NCBI Taxonomy" id="34613"/>
    <lineage>
        <taxon>Eukaryota</taxon>
        <taxon>Metazoa</taxon>
        <taxon>Ecdysozoa</taxon>
        <taxon>Arthropoda</taxon>
        <taxon>Chelicerata</taxon>
        <taxon>Arachnida</taxon>
        <taxon>Acari</taxon>
        <taxon>Parasitiformes</taxon>
        <taxon>Ixodida</taxon>
        <taxon>Ixodoidea</taxon>
        <taxon>Ixodidae</taxon>
        <taxon>Ixodinae</taxon>
        <taxon>Ixodes</taxon>
    </lineage>
</organism>
<evidence type="ECO:0000313" key="2">
    <source>
        <dbReference type="EMBL" id="JAB72024.1"/>
    </source>
</evidence>
<keyword evidence="1" id="KW-0812">Transmembrane</keyword>
<protein>
    <submittedName>
        <fullName evidence="2">Uncharacterized protein</fullName>
    </submittedName>
</protein>
<feature type="transmembrane region" description="Helical" evidence="1">
    <location>
        <begin position="20"/>
        <end position="42"/>
    </location>
</feature>
<keyword evidence="1" id="KW-0472">Membrane</keyword>
<reference evidence="2" key="1">
    <citation type="journal article" date="2015" name="Sci. Rep.">
        <title>Tissue- and time-dependent transcription in Ixodes ricinus salivary glands and midguts when blood feeding on the vertebrate host.</title>
        <authorList>
            <person name="Kotsyfakis M."/>
            <person name="Schwarz A."/>
            <person name="Erhart J."/>
            <person name="Ribeiro J.M."/>
        </authorList>
    </citation>
    <scope>NUCLEOTIDE SEQUENCE</scope>
    <source>
        <tissue evidence="2">Salivary gland and midgut</tissue>
    </source>
</reference>
<accession>V5H4Y0</accession>
<feature type="transmembrane region" description="Helical" evidence="1">
    <location>
        <begin position="48"/>
        <end position="75"/>
    </location>
</feature>
<proteinExistence type="evidence at transcript level"/>
<evidence type="ECO:0000256" key="1">
    <source>
        <dbReference type="SAM" id="Phobius"/>
    </source>
</evidence>
<name>V5H4Y0_IXORI</name>